<dbReference type="CDD" id="cd00338">
    <property type="entry name" value="Ser_Recombinase"/>
    <property type="match status" value="1"/>
</dbReference>
<dbReference type="SMART" id="SM00857">
    <property type="entry name" value="Resolvase"/>
    <property type="match status" value="1"/>
</dbReference>
<protein>
    <submittedName>
        <fullName evidence="3">DNA invertase Pin-like site-specific DNA recombinase</fullName>
    </submittedName>
</protein>
<organism evidence="3 4">
    <name type="scientific">Subtercola frigoramans</name>
    <dbReference type="NCBI Taxonomy" id="120298"/>
    <lineage>
        <taxon>Bacteria</taxon>
        <taxon>Bacillati</taxon>
        <taxon>Actinomycetota</taxon>
        <taxon>Actinomycetes</taxon>
        <taxon>Micrococcales</taxon>
        <taxon>Microbacteriaceae</taxon>
        <taxon>Subtercola</taxon>
    </lineage>
</organism>
<dbReference type="InterPro" id="IPR011109">
    <property type="entry name" value="DNA_bind_recombinase_dom"/>
</dbReference>
<evidence type="ECO:0000313" key="4">
    <source>
        <dbReference type="Proteomes" id="UP000776164"/>
    </source>
</evidence>
<comment type="caution">
    <text evidence="3">The sequence shown here is derived from an EMBL/GenBank/DDBJ whole genome shotgun (WGS) entry which is preliminary data.</text>
</comment>
<dbReference type="Gene3D" id="3.40.50.1390">
    <property type="entry name" value="Resolvase, N-terminal catalytic domain"/>
    <property type="match status" value="1"/>
</dbReference>
<keyword evidence="4" id="KW-1185">Reference proteome</keyword>
<dbReference type="EMBL" id="JAFBBU010000001">
    <property type="protein sequence ID" value="MBM7472509.1"/>
    <property type="molecule type" value="Genomic_DNA"/>
</dbReference>
<dbReference type="InterPro" id="IPR006119">
    <property type="entry name" value="Resolv_N"/>
</dbReference>
<dbReference type="InterPro" id="IPR036162">
    <property type="entry name" value="Resolvase-like_N_sf"/>
</dbReference>
<dbReference type="InterPro" id="IPR050639">
    <property type="entry name" value="SSR_resolvase"/>
</dbReference>
<dbReference type="Gene3D" id="3.90.1750.20">
    <property type="entry name" value="Putative Large Serine Recombinase, Chain B, Domain 2"/>
    <property type="match status" value="1"/>
</dbReference>
<gene>
    <name evidence="3" type="ORF">JOE66_002143</name>
</gene>
<proteinExistence type="predicted"/>
<dbReference type="SUPFAM" id="SSF53041">
    <property type="entry name" value="Resolvase-like"/>
    <property type="match status" value="1"/>
</dbReference>
<dbReference type="Proteomes" id="UP000776164">
    <property type="component" value="Unassembled WGS sequence"/>
</dbReference>
<reference evidence="3 4" key="1">
    <citation type="submission" date="2021-01" db="EMBL/GenBank/DDBJ databases">
        <title>Sequencing the genomes of 1000 actinobacteria strains.</title>
        <authorList>
            <person name="Klenk H.-P."/>
        </authorList>
    </citation>
    <scope>NUCLEOTIDE SEQUENCE [LARGE SCALE GENOMIC DNA]</scope>
    <source>
        <strain evidence="3 4">DSM 13057</strain>
    </source>
</reference>
<dbReference type="PROSITE" id="PS51736">
    <property type="entry name" value="RECOMBINASES_3"/>
    <property type="match status" value="1"/>
</dbReference>
<dbReference type="PROSITE" id="PS51737">
    <property type="entry name" value="RECOMBINASE_DNA_BIND"/>
    <property type="match status" value="1"/>
</dbReference>
<evidence type="ECO:0000313" key="3">
    <source>
        <dbReference type="EMBL" id="MBM7472509.1"/>
    </source>
</evidence>
<evidence type="ECO:0000259" key="2">
    <source>
        <dbReference type="PROSITE" id="PS51737"/>
    </source>
</evidence>
<evidence type="ECO:0000259" key="1">
    <source>
        <dbReference type="PROSITE" id="PS51736"/>
    </source>
</evidence>
<name>A0ABS2L652_9MICO</name>
<feature type="domain" description="Resolvase/invertase-type recombinase catalytic" evidence="1">
    <location>
        <begin position="40"/>
        <end position="193"/>
    </location>
</feature>
<dbReference type="InterPro" id="IPR038109">
    <property type="entry name" value="DNA_bind_recomb_sf"/>
</dbReference>
<sequence length="617" mass="69492">MSAFISGNPSPQLPNELQLPLPGLLDGTDVTMVGVPKGKRAVIYIRVSTQRQVTTDYDPEGNSLPAQRKACYRKAEQLGVTIIDEYVEPGRSATEMTKRLAFQQMLERIRVEKDVDYVIVYKLSRMARNRFDDAIVGADLKKRGVTLISATESIDETPVGQLMHGILAAFNEFRSAEEGADIAYKMGEKAKKGGTLGRAPIGYMNTIDRVDGREIRAVEVDPERAPFVKLAFELYAAGHATLDDIATELTDRGLRTRATQSRPAGPISTSKMFQLLRDRYYLGLVMYQGEEYPGRHEALIDQELFDKVQGLLESRGHAGERRRVVHHYLKGTLWCGRCFRRDGSVRRMIIRRTISRSGDEYFYFFCRGTQDGLCDAKYSNMERVERAVEDHFRTIQFSPEYLETMRAALSEGLSDQEHSQRLLKKQLTDQLDSLDAKESNLLDLAADGTLPQVKIRERLRTIAADRLRLTEQLENLNESLTDASAFVEANLALLEDPHALYMDASDEVRRRLNQAIFRQIFVDHEEVTDHDLEEPLGDLLAAERVYTARRIGLPEDAVNQLAAASWAKHYPKRKRAAQMSGSLTAMSLSLLPVPDHRVLVCSNTHLVGLTGFEPATP</sequence>
<accession>A0ABS2L652</accession>
<dbReference type="RefSeq" id="WP_205109316.1">
    <property type="nucleotide sequence ID" value="NZ_BAAAHT010000004.1"/>
</dbReference>
<dbReference type="Pfam" id="PF07508">
    <property type="entry name" value="Recombinase"/>
    <property type="match status" value="1"/>
</dbReference>
<dbReference type="PANTHER" id="PTHR30461">
    <property type="entry name" value="DNA-INVERTASE FROM LAMBDOID PROPHAGE"/>
    <property type="match status" value="1"/>
</dbReference>
<feature type="domain" description="Recombinase" evidence="2">
    <location>
        <begin position="200"/>
        <end position="318"/>
    </location>
</feature>
<dbReference type="Pfam" id="PF00239">
    <property type="entry name" value="Resolvase"/>
    <property type="match status" value="1"/>
</dbReference>
<dbReference type="PANTHER" id="PTHR30461:SF23">
    <property type="entry name" value="DNA RECOMBINASE-RELATED"/>
    <property type="match status" value="1"/>
</dbReference>